<evidence type="ECO:0000259" key="7">
    <source>
        <dbReference type="PROSITE" id="PS50075"/>
    </source>
</evidence>
<dbReference type="Pfam" id="PF00501">
    <property type="entry name" value="AMP-binding"/>
    <property type="match status" value="2"/>
</dbReference>
<dbReference type="CDD" id="cd05918">
    <property type="entry name" value="A_NRPS_SidN3_like"/>
    <property type="match status" value="2"/>
</dbReference>
<evidence type="ECO:0000313" key="9">
    <source>
        <dbReference type="Proteomes" id="UP000653565"/>
    </source>
</evidence>
<keyword evidence="5" id="KW-0843">Virulence</keyword>
<dbReference type="InterPro" id="IPR042099">
    <property type="entry name" value="ANL_N_sf"/>
</dbReference>
<dbReference type="FunFam" id="3.30.559.30:FF:000002">
    <property type="entry name" value="Nonribosomal peptide synthase Pes1"/>
    <property type="match status" value="1"/>
</dbReference>
<dbReference type="OrthoDB" id="416786at2759"/>
<proteinExistence type="inferred from homology"/>
<evidence type="ECO:0000256" key="4">
    <source>
        <dbReference type="ARBA" id="ARBA00022737"/>
    </source>
</evidence>
<dbReference type="Pfam" id="PF00668">
    <property type="entry name" value="Condensation"/>
    <property type="match status" value="3"/>
</dbReference>
<comment type="similarity">
    <text evidence="6">Belongs to the NRP synthetase family.</text>
</comment>
<dbReference type="SUPFAM" id="SSF47336">
    <property type="entry name" value="ACP-like"/>
    <property type="match status" value="2"/>
</dbReference>
<dbReference type="InterPro" id="IPR000873">
    <property type="entry name" value="AMP-dep_synth/lig_dom"/>
</dbReference>
<reference evidence="8" key="1">
    <citation type="journal article" date="2020" name="bioRxiv">
        <title>Genomic and phenotypic heterogeneity of clinical isolates of the human pathogens Aspergillus fumigatus, Aspergillus lentulus and Aspergillus fumigatiaffinis.</title>
        <authorList>
            <person name="dos Santos R.A.C."/>
            <person name="Steenwyk J.L."/>
            <person name="Rivero-Menendez O."/>
            <person name="Mead M.E."/>
            <person name="Silva L.P."/>
            <person name="Bastos R.W."/>
            <person name="Alastruey-Izquierdo A."/>
            <person name="Goldman G.H."/>
            <person name="Rokas A."/>
        </authorList>
    </citation>
    <scope>NUCLEOTIDE SEQUENCE</scope>
    <source>
        <strain evidence="8">CNM-CM6805</strain>
    </source>
</reference>
<dbReference type="GO" id="GO:0016874">
    <property type="term" value="F:ligase activity"/>
    <property type="evidence" value="ECO:0007669"/>
    <property type="project" value="UniProtKB-KW"/>
</dbReference>
<dbReference type="CDD" id="cd19534">
    <property type="entry name" value="E_NRPS"/>
    <property type="match status" value="1"/>
</dbReference>
<dbReference type="InterPro" id="IPR045851">
    <property type="entry name" value="AMP-bd_C_sf"/>
</dbReference>
<evidence type="ECO:0000256" key="5">
    <source>
        <dbReference type="ARBA" id="ARBA00023026"/>
    </source>
</evidence>
<dbReference type="GO" id="GO:0005737">
    <property type="term" value="C:cytoplasm"/>
    <property type="evidence" value="ECO:0007669"/>
    <property type="project" value="TreeGrafter"/>
</dbReference>
<keyword evidence="3" id="KW-0436">Ligase</keyword>
<comment type="caution">
    <text evidence="8">The sequence shown here is derived from an EMBL/GenBank/DDBJ whole genome shotgun (WGS) entry which is preliminary data.</text>
</comment>
<dbReference type="Gene3D" id="3.40.50.12780">
    <property type="entry name" value="N-terminal domain of ligase-like"/>
    <property type="match status" value="2"/>
</dbReference>
<feature type="domain" description="Carrier" evidence="7">
    <location>
        <begin position="1850"/>
        <end position="1927"/>
    </location>
</feature>
<sequence length="2825" mass="312267">MASLFPSFSKPGDMDGDHIYQQDIKAGIGVGQPSASQHLVDFRSLVPLAKAGWALLLSKYTETCRPIFGVIEEGRDTVCNEYGEDRTKLAANVEKWVVHEDGSRPLHEAVQTLNIQTWREASSKLSQREFNTVLWVKWPGGQVGPKRNTKDQLDQVEQCVGLSDLLITLDCSQQPPQLSLKFSPSFMGHSHALAVLNSLNHILETVMTDPQTAVADICLVGRHNMDIVARWNHPGLLDQPELCIHSVFAKQCLQYPNAEAVHAWDGSLSYADVDALSGGIADHLTSLGVVPENVVPIYMEKSKWVVISILGVLKAGGAFTLLDHSFPLDRVRMMCNDVGASVVITSHSLIPKASALGLEIFLVPDNLASAATVACSARLPVVKPSNAAYIAFTSGSTGKPKGIVVEHRSFCANMLANQRMHNLDETSRVLQFASFAFDISILELLMPPMVGACVCIPSEDQRVNALSSTIEEFEVNWLELTPSVARLVSPDSIPRVKTLLLGGEPMNPHDLRTWLKHVQLIGAYGPAECSVVTTLRRHTDDSNISNIGRAHGGHCWIVNPEDHDRLSPIGSVGELVISGPLVARGYINQPDQIAFIQPPKWASLFHISPNERFYKTGDLVRWDLNEDGLQFKGRKDTQVKLHGQRLELQEVEYQAEQFRPGSMVAAAEVLELDHGMDAKILALFLSDRENCPSGSQVPPVTRQVKCCEWISELQAWLQQKLPTYMVPTLYIPLESLPISPTGKLERRVLKEIGRKHAVSRSLSREPGPGKVPGDDARPLSKIERSLKRVFSGVLSVPEGAFGPEDAFFSLGGNSVTAIKAVSRAREEGLALSVADILSLQTVSRLAKIARKTEALEAIPHFSLIANPRVNIGVAATQCQVQAEHIEDIYGCTPVQEGLMVLSTKRPGSLVGQFSFYVPGDVGLDFLEAAWNQVAISNPILRTRIVAGENNRLMQAVVKGVPRLIHRRSLRECVDALSREPMQLGDPLARVAFAGAGDESDSGPVLILAMHHAVFDGRSYMCILEDLHKAMLGGMIASRPQFNHLIKHIAQLDPTPAMSYWAQEFDGLQAPVFPTPVEYWTPTEKPCIEKKSFALGTIHDGGSTLTTTLRLAWAMVQSSHTCYNDVFYGMTVSGCNAPIPQIEEIAGPTIATFPTRVLIDPDQSVQAALDSIVQKDIARIPFEQVGLSNICQASERAAFACGFQTLLVIQPRRNESRWPTLRDLPRNFEQQQGFNTCSLTIVIELGANSVNVEAIFDGSILTKQDTQSLLNRFEVILQQIMADTSAPLRSIRTYSDPERVLLSHWSRPRVLEHPSYIHDLIFSWGSANPAAEAVRAWDGSWSFGQLLDVSRALASHLGNLGACPETYVAVYMEKSKWYPVALLGILLTGAAFVLLDTNFPVDRLQRICSDVKVKTIVASQLMSEKCSSLGSTTVLSEQTVRLWERTTYGGFSIGSHSGAYVAFTSGSSGTPKGAVIEHAMLYHTFAAFRKVCSPPPGFRSLFFSSPAFDIAVMEVLFVLACGGCLCVPSEDDRFNNLPGVIRQLGVNFLILTPSVARTLAPSEIPSVHTMILLGEAVLACDITTWSDAMSLYVGYGPAECTLLTTMSRLDRVDPGPPKIGNPLNGSCWVAHPSDHNQLVPIGVVGELIIGGPIVGRGYIGRPKESAAAFIRNPTWAAEFGIPGDQRLYKTGDLVKYNWDGSLRIIGRKDTQVKLRGQRIELEEIEQCVRNYESNMTAVADVLQFSDTPGQQVVLFINTDDAMRTTENAQSKEQDELFTPLTPDLETTLSGLREHLGRVLPSFMVPSAFIYLRHLPLTPSGKTNRKVLREHAAKTSRKSLETCKARALSTAGPSTDREKLVRSIFAHVLSKEEDEIGIHDNFFSLGDSISAMQVLNACRREGLHLTMPEFLVNNSASLVASSATVSPAGRAAERKNQTGEIFPLSPIQSMFCDMAPNIHSRFNQSFFVVVEQDYNVPEWEQALLQIVDRHPMLRMRLQSRYAQIITSDVKGSFTLSSHQVLQTEDVSEIVELAQARVDPVKGPLLAVDLISTAQGGRYASFVASHMVVDLVSWRIILDDLENLLKGKSLPVEHPLSFQEWVGLQIEQCTDYRPQQVLPFGMPLIDTSYWGLAPHENLFGDGLFEEFSLDLYTTHILMGEANETFGSRPQDILNAALLYSFMDVFQDRAPPTIFNESHGREPLNADIDPFGTVGWFTTIWPCIVAQAQVYSFTELVRRVKDASKLVPGNGRPYFSSRYVSPHCKEAFASHSPVEILVNYAGQYHQLERRDSLFSQPAWRPDPRLDVARDMPRFATFDVSFEVTRGRLCVSFFYSRYSKRQPDIKLWISTFQRTLSVEIQQLMGLSRQLSLSDIALVHTDYTELSTLQNIVQTSLGVPSISCVEDIYPCSDAHAGLIEGFTGTASLHKVRSLWQIKNTKNLDACTVADAWNRVIQRHAVMRTVLLDCGLKAHKWLHVVLKQVPSDIPILRSASPETAKQKLMLLGQPKSEWKRPSNFFAVCQSAEGQVFFMFESGSALIDAASFSILLHDLNLILDGGELSGPSHRYREYISYLGKTPSNKGLLYWENMLSGVQPCLFPQLHPCSSTPGDIRRPHTLKRFMPNSEPLHLFCRVNGLTATNVFQLAWALVLRLYTGRVDVCFGTLVSGRDIPLHGVMETVGPFFNVLPCSLHLTGEMTPLQLLRQNQAAMQFRLENQHCSLLDIIRCTGLELDGLINTCLTVQPALSSSFSVKCNQADVGFELLEYDDPTEFAICCVVLLSPTMLELNIRYSDTICTMEDAAKIADHFTDAVNWIVHGTKDTVNQFTKIP</sequence>
<dbReference type="Pfam" id="PF00550">
    <property type="entry name" value="PP-binding"/>
    <property type="match status" value="2"/>
</dbReference>
<name>A0A8H4M303_9EURO</name>
<dbReference type="CDD" id="cd19542">
    <property type="entry name" value="CT_NRPS-like"/>
    <property type="match status" value="1"/>
</dbReference>
<dbReference type="Gene3D" id="3.30.300.30">
    <property type="match status" value="2"/>
</dbReference>
<dbReference type="GO" id="GO:0031177">
    <property type="term" value="F:phosphopantetheine binding"/>
    <property type="evidence" value="ECO:0007669"/>
    <property type="project" value="TreeGrafter"/>
</dbReference>
<dbReference type="InterPro" id="IPR001242">
    <property type="entry name" value="Condensation_dom"/>
</dbReference>
<dbReference type="PROSITE" id="PS50075">
    <property type="entry name" value="CARRIER"/>
    <property type="match status" value="2"/>
</dbReference>
<dbReference type="PANTHER" id="PTHR45527:SF3">
    <property type="entry name" value="SIDEROPHORE SYNTHETASE (EUROFUNG)"/>
    <property type="match status" value="1"/>
</dbReference>
<dbReference type="FunFam" id="3.30.300.30:FF:000015">
    <property type="entry name" value="Nonribosomal peptide synthase SidD"/>
    <property type="match status" value="2"/>
</dbReference>
<dbReference type="Proteomes" id="UP000653565">
    <property type="component" value="Unassembled WGS sequence"/>
</dbReference>
<evidence type="ECO:0000256" key="1">
    <source>
        <dbReference type="ARBA" id="ARBA00022450"/>
    </source>
</evidence>
<organism evidence="8 9">
    <name type="scientific">Aspergillus fumigatiaffinis</name>
    <dbReference type="NCBI Taxonomy" id="340414"/>
    <lineage>
        <taxon>Eukaryota</taxon>
        <taxon>Fungi</taxon>
        <taxon>Dikarya</taxon>
        <taxon>Ascomycota</taxon>
        <taxon>Pezizomycotina</taxon>
        <taxon>Eurotiomycetes</taxon>
        <taxon>Eurotiomycetidae</taxon>
        <taxon>Eurotiales</taxon>
        <taxon>Aspergillaceae</taxon>
        <taxon>Aspergillus</taxon>
        <taxon>Aspergillus subgen. Fumigati</taxon>
    </lineage>
</organism>
<dbReference type="GO" id="GO:0043041">
    <property type="term" value="P:amino acid activation for nonribosomal peptide biosynthetic process"/>
    <property type="evidence" value="ECO:0007669"/>
    <property type="project" value="TreeGrafter"/>
</dbReference>
<dbReference type="FunFam" id="3.40.50.12780:FF:000014">
    <property type="entry name" value="Nonribosomal peptide synthetase 1"/>
    <property type="match status" value="1"/>
</dbReference>
<evidence type="ECO:0000256" key="6">
    <source>
        <dbReference type="ARBA" id="ARBA00029454"/>
    </source>
</evidence>
<evidence type="ECO:0000256" key="3">
    <source>
        <dbReference type="ARBA" id="ARBA00022598"/>
    </source>
</evidence>
<reference evidence="8" key="2">
    <citation type="submission" date="2020-04" db="EMBL/GenBank/DDBJ databases">
        <authorList>
            <person name="Santos R.A.C."/>
            <person name="Steenwyk J.L."/>
            <person name="Rivero-Menendez O."/>
            <person name="Mead M.E."/>
            <person name="Silva L.P."/>
            <person name="Bastos R.W."/>
            <person name="Alastruey-Izquierdo A."/>
            <person name="Goldman G.H."/>
            <person name="Rokas A."/>
        </authorList>
    </citation>
    <scope>NUCLEOTIDE SEQUENCE</scope>
    <source>
        <strain evidence="8">CNM-CM6805</strain>
    </source>
</reference>
<protein>
    <recommendedName>
        <fullName evidence="7">Carrier domain-containing protein</fullName>
    </recommendedName>
</protein>
<evidence type="ECO:0000313" key="8">
    <source>
        <dbReference type="EMBL" id="KAF4226428.1"/>
    </source>
</evidence>
<keyword evidence="9" id="KW-1185">Reference proteome</keyword>
<accession>A0A8H4M303</accession>
<dbReference type="PANTHER" id="PTHR45527">
    <property type="entry name" value="NONRIBOSOMAL PEPTIDE SYNTHETASE"/>
    <property type="match status" value="1"/>
</dbReference>
<dbReference type="SUPFAM" id="SSF52777">
    <property type="entry name" value="CoA-dependent acyltransferases"/>
    <property type="match status" value="6"/>
</dbReference>
<keyword evidence="1" id="KW-0596">Phosphopantetheine</keyword>
<dbReference type="EMBL" id="JAAAPX010000248">
    <property type="protein sequence ID" value="KAF4226428.1"/>
    <property type="molecule type" value="Genomic_DNA"/>
</dbReference>
<dbReference type="GO" id="GO:0044550">
    <property type="term" value="P:secondary metabolite biosynthetic process"/>
    <property type="evidence" value="ECO:0007669"/>
    <property type="project" value="TreeGrafter"/>
</dbReference>
<dbReference type="Gene3D" id="3.30.559.10">
    <property type="entry name" value="Chloramphenicol acetyltransferase-like domain"/>
    <property type="match status" value="3"/>
</dbReference>
<dbReference type="Gene3D" id="3.30.559.30">
    <property type="entry name" value="Nonribosomal peptide synthetase, condensation domain"/>
    <property type="match status" value="3"/>
</dbReference>
<dbReference type="InterPro" id="IPR010071">
    <property type="entry name" value="AA_adenyl_dom"/>
</dbReference>
<dbReference type="Gene3D" id="1.10.1200.10">
    <property type="entry name" value="ACP-like"/>
    <property type="match status" value="2"/>
</dbReference>
<dbReference type="InterPro" id="IPR006162">
    <property type="entry name" value="Ppantetheine_attach_site"/>
</dbReference>
<feature type="domain" description="Carrier" evidence="7">
    <location>
        <begin position="777"/>
        <end position="853"/>
    </location>
</feature>
<keyword evidence="4" id="KW-0677">Repeat</keyword>
<dbReference type="CDD" id="cd19545">
    <property type="entry name" value="FUM14_C_NRPS-like"/>
    <property type="match status" value="1"/>
</dbReference>
<dbReference type="PROSITE" id="PS00455">
    <property type="entry name" value="AMP_BINDING"/>
    <property type="match status" value="2"/>
</dbReference>
<gene>
    <name evidence="8" type="ORF">CNMCM6805_004607</name>
</gene>
<dbReference type="PROSITE" id="PS00012">
    <property type="entry name" value="PHOSPHOPANTETHEINE"/>
    <property type="match status" value="1"/>
</dbReference>
<dbReference type="InterPro" id="IPR023213">
    <property type="entry name" value="CAT-like_dom_sf"/>
</dbReference>
<keyword evidence="2" id="KW-0597">Phosphoprotein</keyword>
<dbReference type="InterPro" id="IPR009081">
    <property type="entry name" value="PP-bd_ACP"/>
</dbReference>
<dbReference type="InterPro" id="IPR036736">
    <property type="entry name" value="ACP-like_sf"/>
</dbReference>
<dbReference type="SUPFAM" id="SSF56801">
    <property type="entry name" value="Acetyl-CoA synthetase-like"/>
    <property type="match status" value="2"/>
</dbReference>
<dbReference type="InterPro" id="IPR020845">
    <property type="entry name" value="AMP-binding_CS"/>
</dbReference>
<evidence type="ECO:0000256" key="2">
    <source>
        <dbReference type="ARBA" id="ARBA00022553"/>
    </source>
</evidence>
<dbReference type="NCBIfam" id="TIGR01733">
    <property type="entry name" value="AA-adenyl-dom"/>
    <property type="match status" value="2"/>
</dbReference>